<dbReference type="Proteomes" id="UP000006732">
    <property type="component" value="Chromosome"/>
</dbReference>
<dbReference type="GO" id="GO:0009252">
    <property type="term" value="P:peptidoglycan biosynthetic process"/>
    <property type="evidence" value="ECO:0007669"/>
    <property type="project" value="UniProtKB-UniPathway"/>
</dbReference>
<keyword evidence="8 22" id="KW-0808">Transferase</keyword>
<dbReference type="AlphaFoldDB" id="A1AK50"/>
<evidence type="ECO:0000256" key="11">
    <source>
        <dbReference type="ARBA" id="ARBA00022960"/>
    </source>
</evidence>
<dbReference type="EMBL" id="CP000482">
    <property type="protein sequence ID" value="ABK97720.1"/>
    <property type="molecule type" value="Genomic_DNA"/>
</dbReference>
<keyword evidence="13" id="KW-1133">Transmembrane helix</keyword>
<dbReference type="Gene3D" id="1.10.3810.10">
    <property type="entry name" value="Biosynthetic peptidoglycan transglycosylase-like"/>
    <property type="match status" value="1"/>
</dbReference>
<keyword evidence="7 22" id="KW-0328">Glycosyltransferase</keyword>
<evidence type="ECO:0000256" key="3">
    <source>
        <dbReference type="ARBA" id="ARBA00007090"/>
    </source>
</evidence>
<dbReference type="HOGENOM" id="CLU_006354_2_7_7"/>
<dbReference type="CAZy" id="GT51">
    <property type="family name" value="Glycosyltransferase Family 51"/>
</dbReference>
<dbReference type="PANTHER" id="PTHR32282:SF27">
    <property type="entry name" value="PENICILLIN-BINDING PROTEIN 1A"/>
    <property type="match status" value="1"/>
</dbReference>
<keyword evidence="9" id="KW-0812">Transmembrane</keyword>
<keyword evidence="15" id="KW-0511">Multifunctional enzyme</keyword>
<dbReference type="UniPathway" id="UPA00219"/>
<comment type="similarity">
    <text evidence="4">In the N-terminal section; belongs to the glycosyltransferase 51 family.</text>
</comment>
<keyword evidence="16" id="KW-0961">Cell wall biogenesis/degradation</keyword>
<dbReference type="KEGG" id="ppd:Ppro_0080"/>
<evidence type="ECO:0000256" key="17">
    <source>
        <dbReference type="ARBA" id="ARBA00034000"/>
    </source>
</evidence>
<dbReference type="Pfam" id="PF00905">
    <property type="entry name" value="Transpeptidase"/>
    <property type="match status" value="1"/>
</dbReference>
<evidence type="ECO:0000256" key="1">
    <source>
        <dbReference type="ARBA" id="ARBA00004370"/>
    </source>
</evidence>
<dbReference type="GO" id="GO:0009002">
    <property type="term" value="F:serine-type D-Ala-D-Ala carboxypeptidase activity"/>
    <property type="evidence" value="ECO:0007669"/>
    <property type="project" value="UniProtKB-EC"/>
</dbReference>
<reference evidence="22 23" key="1">
    <citation type="submission" date="2006-10" db="EMBL/GenBank/DDBJ databases">
        <title>Complete sequence of chromosome of Pelobacter propionicus DSM 2379.</title>
        <authorList>
            <consortium name="US DOE Joint Genome Institute"/>
            <person name="Copeland A."/>
            <person name="Lucas S."/>
            <person name="Lapidus A."/>
            <person name="Barry K."/>
            <person name="Detter J.C."/>
            <person name="Glavina del Rio T."/>
            <person name="Hammon N."/>
            <person name="Israni S."/>
            <person name="Dalin E."/>
            <person name="Tice H."/>
            <person name="Pitluck S."/>
            <person name="Saunders E."/>
            <person name="Brettin T."/>
            <person name="Bruce D."/>
            <person name="Han C."/>
            <person name="Tapia R."/>
            <person name="Schmutz J."/>
            <person name="Larimer F."/>
            <person name="Land M."/>
            <person name="Hauser L."/>
            <person name="Kyrpides N."/>
            <person name="Kim E."/>
            <person name="Lovley D."/>
            <person name="Richardson P."/>
        </authorList>
    </citation>
    <scope>NUCLEOTIDE SEQUENCE [LARGE SCALE GENOMIC DNA]</scope>
    <source>
        <strain evidence="23">DSM 2379 / NBRC 103807 / OttBd1</strain>
    </source>
</reference>
<dbReference type="InterPro" id="IPR001264">
    <property type="entry name" value="Glyco_trans_51"/>
</dbReference>
<evidence type="ECO:0000256" key="9">
    <source>
        <dbReference type="ARBA" id="ARBA00022692"/>
    </source>
</evidence>
<dbReference type="GO" id="GO:0071555">
    <property type="term" value="P:cell wall organization"/>
    <property type="evidence" value="ECO:0007669"/>
    <property type="project" value="UniProtKB-KW"/>
</dbReference>
<dbReference type="GO" id="GO:0008360">
    <property type="term" value="P:regulation of cell shape"/>
    <property type="evidence" value="ECO:0007669"/>
    <property type="project" value="UniProtKB-KW"/>
</dbReference>
<dbReference type="FunFam" id="1.10.3810.10:FF:000001">
    <property type="entry name" value="Penicillin-binding protein 1A"/>
    <property type="match status" value="1"/>
</dbReference>
<comment type="catalytic activity">
    <reaction evidence="18">
        <text>[GlcNAc-(1-&gt;4)-Mur2Ac(oyl-L-Ala-gamma-D-Glu-L-Lys-D-Ala-D-Ala)](n)-di-trans,octa-cis-undecaprenyl diphosphate + beta-D-GlcNAc-(1-&gt;4)-Mur2Ac(oyl-L-Ala-gamma-D-Glu-L-Lys-D-Ala-D-Ala)-di-trans,octa-cis-undecaprenyl diphosphate = [GlcNAc-(1-&gt;4)-Mur2Ac(oyl-L-Ala-gamma-D-Glu-L-Lys-D-Ala-D-Ala)](n+1)-di-trans,octa-cis-undecaprenyl diphosphate + di-trans,octa-cis-undecaprenyl diphosphate + H(+)</text>
        <dbReference type="Rhea" id="RHEA:23708"/>
        <dbReference type="Rhea" id="RHEA-COMP:9602"/>
        <dbReference type="Rhea" id="RHEA-COMP:9603"/>
        <dbReference type="ChEBI" id="CHEBI:15378"/>
        <dbReference type="ChEBI" id="CHEBI:58405"/>
        <dbReference type="ChEBI" id="CHEBI:60033"/>
        <dbReference type="ChEBI" id="CHEBI:78435"/>
        <dbReference type="EC" id="2.4.99.28"/>
    </reaction>
</comment>
<sequence length="704" mass="76715">MYPGNGIGELPRVRADGLSPAAPTCQCTFITHKEYTITVIFTPSLSARKWICFILLCSFLLIPAAPLLARESFASHPTLPRGYSSIRIFDNQGRFVGRILPERRYWVSIDRIPSFLQKAVIAVEDARFYEHSGIDVRGIARALVKDVVKGRMAEGGSTITQQLIKNRYLSGEKTIDRKLKEGRMALEFEQKYTKKQILEMYFNEIYYGNGAWGIAQAARLYFDKNPEQLSEAECSLLAGVPKAPGVYNPRGKASNVMARRDVVLKRMVELGMISRGKQQSLRVHPPSVIPPGPAPSYVAHIRSRLIEQYGAGIVEQGGLEVTTAMDLKLQKLAEKTLGEGVRRVSPQLQGALVCLDPANGDLLAMVGGTGSDGNGYNRALSARRQPGSAIKPLIFAAAVENGYTAASIWNDRPESYSSGSAGTWKPRNYGGERFGDLSLRQALAYSNNVITVKLLDAVGVPAFTDFAARLGLPLRARHDLTLALGTEEVTLHDLVLAYAPLANGGSRPKSRSIIRIYDRRHESWTNNPPALTPVLSPASAYVTTQMMRDVMVYGTAKSLKKFSLKRPSAGKTGTTDDYRDAWFVGYTPQIITGIWVGHDKPRPGGKGFTGGAVPAPIWGRFMDQALASRPAVDFTRPDTVVSVTIDPATGFLATPDCPRKRVEFFVQGTEPMESCPEHGGSVAAPASVPPVAPASDGQQPVQQP</sequence>
<dbReference type="SUPFAM" id="SSF53955">
    <property type="entry name" value="Lysozyme-like"/>
    <property type="match status" value="1"/>
</dbReference>
<gene>
    <name evidence="22" type="ordered locus">Ppro_0080</name>
</gene>
<dbReference type="RefSeq" id="WP_011734035.1">
    <property type="nucleotide sequence ID" value="NC_008609.1"/>
</dbReference>
<evidence type="ECO:0000313" key="23">
    <source>
        <dbReference type="Proteomes" id="UP000006732"/>
    </source>
</evidence>
<evidence type="ECO:0000256" key="6">
    <source>
        <dbReference type="ARBA" id="ARBA00022670"/>
    </source>
</evidence>
<dbReference type="GO" id="GO:0030288">
    <property type="term" value="C:outer membrane-bounded periplasmic space"/>
    <property type="evidence" value="ECO:0007669"/>
    <property type="project" value="TreeGrafter"/>
</dbReference>
<evidence type="ECO:0000256" key="5">
    <source>
        <dbReference type="ARBA" id="ARBA00022645"/>
    </source>
</evidence>
<keyword evidence="6" id="KW-0645">Protease</keyword>
<keyword evidence="5" id="KW-0121">Carboxypeptidase</keyword>
<proteinExistence type="inferred from homology"/>
<evidence type="ECO:0000259" key="21">
    <source>
        <dbReference type="Pfam" id="PF00912"/>
    </source>
</evidence>
<dbReference type="Pfam" id="PF00912">
    <property type="entry name" value="Transgly"/>
    <property type="match status" value="1"/>
</dbReference>
<dbReference type="InterPro" id="IPR050396">
    <property type="entry name" value="Glycosyltr_51/Transpeptidase"/>
</dbReference>
<protein>
    <submittedName>
        <fullName evidence="22">Penicillin-binding protein, 1A family</fullName>
        <ecNumber evidence="22">2.4.1.129</ecNumber>
    </submittedName>
</protein>
<organism evidence="22 23">
    <name type="scientific">Pelobacter propionicus (strain DSM 2379 / NBRC 103807 / OttBd1)</name>
    <dbReference type="NCBI Taxonomy" id="338966"/>
    <lineage>
        <taxon>Bacteria</taxon>
        <taxon>Pseudomonadati</taxon>
        <taxon>Thermodesulfobacteriota</taxon>
        <taxon>Desulfuromonadia</taxon>
        <taxon>Desulfuromonadales</taxon>
        <taxon>Desulfuromonadaceae</taxon>
        <taxon>Pelobacter</taxon>
    </lineage>
</organism>
<feature type="domain" description="Penicillin-binding protein transpeptidase" evidence="20">
    <location>
        <begin position="350"/>
        <end position="622"/>
    </location>
</feature>
<feature type="domain" description="Glycosyl transferase family 51" evidence="21">
    <location>
        <begin position="94"/>
        <end position="267"/>
    </location>
</feature>
<keyword evidence="14" id="KW-0472">Membrane</keyword>
<dbReference type="GO" id="GO:0006508">
    <property type="term" value="P:proteolysis"/>
    <property type="evidence" value="ECO:0007669"/>
    <property type="project" value="UniProtKB-KW"/>
</dbReference>
<dbReference type="STRING" id="338966.Ppro_0080"/>
<evidence type="ECO:0000259" key="20">
    <source>
        <dbReference type="Pfam" id="PF00905"/>
    </source>
</evidence>
<dbReference type="GO" id="GO:0008658">
    <property type="term" value="F:penicillin binding"/>
    <property type="evidence" value="ECO:0007669"/>
    <property type="project" value="InterPro"/>
</dbReference>
<keyword evidence="10" id="KW-0378">Hydrolase</keyword>
<dbReference type="GO" id="GO:0016020">
    <property type="term" value="C:membrane"/>
    <property type="evidence" value="ECO:0007669"/>
    <property type="project" value="UniProtKB-SubCell"/>
</dbReference>
<dbReference type="EC" id="2.4.1.129" evidence="22"/>
<dbReference type="GO" id="GO:0008955">
    <property type="term" value="F:peptidoglycan glycosyltransferase activity"/>
    <property type="evidence" value="ECO:0007669"/>
    <property type="project" value="UniProtKB-EC"/>
</dbReference>
<evidence type="ECO:0000256" key="15">
    <source>
        <dbReference type="ARBA" id="ARBA00023268"/>
    </source>
</evidence>
<keyword evidence="23" id="KW-1185">Reference proteome</keyword>
<feature type="region of interest" description="Disordered" evidence="19">
    <location>
        <begin position="671"/>
        <end position="704"/>
    </location>
</feature>
<evidence type="ECO:0000256" key="13">
    <source>
        <dbReference type="ARBA" id="ARBA00022989"/>
    </source>
</evidence>
<evidence type="ECO:0000256" key="2">
    <source>
        <dbReference type="ARBA" id="ARBA00004752"/>
    </source>
</evidence>
<comment type="similarity">
    <text evidence="3">In the C-terminal section; belongs to the transpeptidase family.</text>
</comment>
<evidence type="ECO:0000256" key="4">
    <source>
        <dbReference type="ARBA" id="ARBA00007739"/>
    </source>
</evidence>
<comment type="pathway">
    <text evidence="2">Cell wall biogenesis; peptidoglycan biosynthesis.</text>
</comment>
<dbReference type="SUPFAM" id="SSF56601">
    <property type="entry name" value="beta-lactamase/transpeptidase-like"/>
    <property type="match status" value="1"/>
</dbReference>
<dbReference type="Gene3D" id="3.40.710.10">
    <property type="entry name" value="DD-peptidase/beta-lactamase superfamily"/>
    <property type="match status" value="1"/>
</dbReference>
<keyword evidence="12" id="KW-0573">Peptidoglycan synthesis</keyword>
<accession>A1AK50</accession>
<dbReference type="InterPro" id="IPR001460">
    <property type="entry name" value="PCN-bd_Tpept"/>
</dbReference>
<dbReference type="InterPro" id="IPR036950">
    <property type="entry name" value="PBP_transglycosylase"/>
</dbReference>
<evidence type="ECO:0000256" key="12">
    <source>
        <dbReference type="ARBA" id="ARBA00022984"/>
    </source>
</evidence>
<comment type="catalytic activity">
    <reaction evidence="17">
        <text>Preferential cleavage: (Ac)2-L-Lys-D-Ala-|-D-Ala. Also transpeptidation of peptidyl-alanyl moieties that are N-acyl substituents of D-alanine.</text>
        <dbReference type="EC" id="3.4.16.4"/>
    </reaction>
</comment>
<evidence type="ECO:0000256" key="18">
    <source>
        <dbReference type="ARBA" id="ARBA00049902"/>
    </source>
</evidence>
<comment type="subcellular location">
    <subcellularLocation>
        <location evidence="1">Membrane</location>
    </subcellularLocation>
</comment>
<evidence type="ECO:0000256" key="10">
    <source>
        <dbReference type="ARBA" id="ARBA00022801"/>
    </source>
</evidence>
<evidence type="ECO:0000256" key="19">
    <source>
        <dbReference type="SAM" id="MobiDB-lite"/>
    </source>
</evidence>
<dbReference type="PANTHER" id="PTHR32282">
    <property type="entry name" value="BINDING PROTEIN TRANSPEPTIDASE, PUTATIVE-RELATED"/>
    <property type="match status" value="1"/>
</dbReference>
<dbReference type="InterPro" id="IPR023346">
    <property type="entry name" value="Lysozyme-like_dom_sf"/>
</dbReference>
<evidence type="ECO:0000256" key="16">
    <source>
        <dbReference type="ARBA" id="ARBA00023316"/>
    </source>
</evidence>
<evidence type="ECO:0000313" key="22">
    <source>
        <dbReference type="EMBL" id="ABK97720.1"/>
    </source>
</evidence>
<dbReference type="InterPro" id="IPR012338">
    <property type="entry name" value="Beta-lactam/transpept-like"/>
</dbReference>
<evidence type="ECO:0000256" key="7">
    <source>
        <dbReference type="ARBA" id="ARBA00022676"/>
    </source>
</evidence>
<evidence type="ECO:0000256" key="14">
    <source>
        <dbReference type="ARBA" id="ARBA00023136"/>
    </source>
</evidence>
<dbReference type="NCBIfam" id="TIGR02074">
    <property type="entry name" value="PBP_1a_fam"/>
    <property type="match status" value="1"/>
</dbReference>
<dbReference type="OrthoDB" id="9766909at2"/>
<name>A1AK50_PELPD</name>
<evidence type="ECO:0000256" key="8">
    <source>
        <dbReference type="ARBA" id="ARBA00022679"/>
    </source>
</evidence>
<dbReference type="eggNOG" id="COG0744">
    <property type="taxonomic scope" value="Bacteria"/>
</dbReference>
<keyword evidence="11" id="KW-0133">Cell shape</keyword>